<evidence type="ECO:0000256" key="1">
    <source>
        <dbReference type="SAM" id="MobiDB-lite"/>
    </source>
</evidence>
<dbReference type="EMBL" id="BTSX01000005">
    <property type="protein sequence ID" value="GMT02008.1"/>
    <property type="molecule type" value="Genomic_DNA"/>
</dbReference>
<name>A0AAV5U6D0_9BILA</name>
<evidence type="ECO:0000313" key="3">
    <source>
        <dbReference type="Proteomes" id="UP001432027"/>
    </source>
</evidence>
<evidence type="ECO:0000313" key="2">
    <source>
        <dbReference type="EMBL" id="GMT02008.1"/>
    </source>
</evidence>
<reference evidence="2" key="1">
    <citation type="submission" date="2023-10" db="EMBL/GenBank/DDBJ databases">
        <title>Genome assembly of Pristionchus species.</title>
        <authorList>
            <person name="Yoshida K."/>
            <person name="Sommer R.J."/>
        </authorList>
    </citation>
    <scope>NUCLEOTIDE SEQUENCE</scope>
    <source>
        <strain evidence="2">RS0144</strain>
    </source>
</reference>
<organism evidence="2 3">
    <name type="scientific">Pristionchus entomophagus</name>
    <dbReference type="NCBI Taxonomy" id="358040"/>
    <lineage>
        <taxon>Eukaryota</taxon>
        <taxon>Metazoa</taxon>
        <taxon>Ecdysozoa</taxon>
        <taxon>Nematoda</taxon>
        <taxon>Chromadorea</taxon>
        <taxon>Rhabditida</taxon>
        <taxon>Rhabditina</taxon>
        <taxon>Diplogasteromorpha</taxon>
        <taxon>Diplogasteroidea</taxon>
        <taxon>Neodiplogasteridae</taxon>
        <taxon>Pristionchus</taxon>
    </lineage>
</organism>
<feature type="region of interest" description="Disordered" evidence="1">
    <location>
        <begin position="146"/>
        <end position="174"/>
    </location>
</feature>
<protein>
    <submittedName>
        <fullName evidence="2">Uncharacterized protein</fullName>
    </submittedName>
</protein>
<dbReference type="AlphaFoldDB" id="A0AAV5U6D0"/>
<feature type="non-terminal residue" evidence="2">
    <location>
        <position position="1"/>
    </location>
</feature>
<keyword evidence="3" id="KW-1185">Reference proteome</keyword>
<dbReference type="Proteomes" id="UP001432027">
    <property type="component" value="Unassembled WGS sequence"/>
</dbReference>
<sequence length="174" mass="19303">RLAEVSLQLEESRRTTDNAAIAIHNLTHENEALKIMLAESEGHIKRVWLRSLRNWKSREERQITRRMQLLIWRMRMKHSRLSLMRREVHSRRGTCLFVYISEHALVKNRPPDAQSRHVRGKVAAARSSQVTAAAATSTFSAANSAAAAAAASTTASPAPAATAAAATDRRAETV</sequence>
<proteinExistence type="predicted"/>
<accession>A0AAV5U6D0</accession>
<gene>
    <name evidence="2" type="ORF">PENTCL1PPCAC_24182</name>
</gene>
<feature type="compositionally biased region" description="Low complexity" evidence="1">
    <location>
        <begin position="146"/>
        <end position="166"/>
    </location>
</feature>
<comment type="caution">
    <text evidence="2">The sequence shown here is derived from an EMBL/GenBank/DDBJ whole genome shotgun (WGS) entry which is preliminary data.</text>
</comment>